<keyword evidence="7" id="KW-1185">Reference proteome</keyword>
<sequence length="299" mass="34039">MIEPLKARTRTIHRPIGPAAYEYVRIIVVRNGTAIVFSEFGEQPVSFGDAILLGPNVLCGIEPEGRLTVTTIYIDTELALDQFFWQYSTILHDRLDAHQYAKKVYSEPAQVLHPGRDRAGLILPWLDEMVALSAERRFHEKFHRLQALWWAVMDVLAPFVRVSSVRLTRLQRARSRPFPASQKSLAPLRREAMLVRDALHRQIAHPWTLAELAELVQLSPKQLTRVFTSAFGKTPTAYLTMLRIQEMARLLRETNVTVAAAGQRVGWQSRSRAIEAFTAHTGVTPNRYRDMRPVVADVP</sequence>
<name>A0ABZ2FIR9_9MICO</name>
<evidence type="ECO:0000259" key="5">
    <source>
        <dbReference type="PROSITE" id="PS01124"/>
    </source>
</evidence>
<dbReference type="SUPFAM" id="SSF46689">
    <property type="entry name" value="Homeodomain-like"/>
    <property type="match status" value="2"/>
</dbReference>
<dbReference type="Proteomes" id="UP001381003">
    <property type="component" value="Chromosome"/>
</dbReference>
<keyword evidence="2" id="KW-0805">Transcription regulation</keyword>
<dbReference type="Gene3D" id="1.10.10.60">
    <property type="entry name" value="Homeodomain-like"/>
    <property type="match status" value="2"/>
</dbReference>
<dbReference type="InterPro" id="IPR018060">
    <property type="entry name" value="HTH_AraC"/>
</dbReference>
<keyword evidence="1" id="KW-0963">Cytoplasm</keyword>
<evidence type="ECO:0000256" key="1">
    <source>
        <dbReference type="ARBA" id="ARBA00022490"/>
    </source>
</evidence>
<protein>
    <submittedName>
        <fullName evidence="6">AraC family transcriptional regulator</fullName>
    </submittedName>
</protein>
<feature type="domain" description="HTH araC/xylS-type" evidence="5">
    <location>
        <begin position="193"/>
        <end position="291"/>
    </location>
</feature>
<dbReference type="PANTHER" id="PTHR46796">
    <property type="entry name" value="HTH-TYPE TRANSCRIPTIONAL ACTIVATOR RHAS-RELATED"/>
    <property type="match status" value="1"/>
</dbReference>
<accession>A0ABZ2FIR9</accession>
<dbReference type="PANTHER" id="PTHR46796:SF13">
    <property type="entry name" value="HTH-TYPE TRANSCRIPTIONAL ACTIVATOR RHAS"/>
    <property type="match status" value="1"/>
</dbReference>
<evidence type="ECO:0000313" key="7">
    <source>
        <dbReference type="Proteomes" id="UP001381003"/>
    </source>
</evidence>
<dbReference type="SUPFAM" id="SSF51215">
    <property type="entry name" value="Regulatory protein AraC"/>
    <property type="match status" value="1"/>
</dbReference>
<proteinExistence type="predicted"/>
<dbReference type="RefSeq" id="WP_338538741.1">
    <property type="nucleotide sequence ID" value="NZ_CP104874.1"/>
</dbReference>
<dbReference type="SMART" id="SM00342">
    <property type="entry name" value="HTH_ARAC"/>
    <property type="match status" value="1"/>
</dbReference>
<dbReference type="InterPro" id="IPR003313">
    <property type="entry name" value="AraC-bd"/>
</dbReference>
<dbReference type="InterPro" id="IPR050204">
    <property type="entry name" value="AraC_XylS_family_regulators"/>
</dbReference>
<keyword evidence="3" id="KW-0238">DNA-binding</keyword>
<reference evidence="6 7" key="1">
    <citation type="submission" date="2022-09" db="EMBL/GenBank/DDBJ databases">
        <title>Complete genome sequence of Janibacter terrae strain COS04-44, PCL-degrading bacteria isolated from oil spilled coast.</title>
        <authorList>
            <person name="Park H."/>
            <person name="Kim J.Y."/>
            <person name="An S.H."/>
            <person name="Lee C.M."/>
            <person name="Weon H.-Y."/>
        </authorList>
    </citation>
    <scope>NUCLEOTIDE SEQUENCE [LARGE SCALE GENOMIC DNA]</scope>
    <source>
        <strain evidence="6 7">COS04-44</strain>
    </source>
</reference>
<dbReference type="EMBL" id="CP104874">
    <property type="protein sequence ID" value="WWF06032.1"/>
    <property type="molecule type" value="Genomic_DNA"/>
</dbReference>
<dbReference type="InterPro" id="IPR009057">
    <property type="entry name" value="Homeodomain-like_sf"/>
</dbReference>
<dbReference type="PROSITE" id="PS01124">
    <property type="entry name" value="HTH_ARAC_FAMILY_2"/>
    <property type="match status" value="1"/>
</dbReference>
<organism evidence="6 7">
    <name type="scientific">Janibacter terrae</name>
    <dbReference type="NCBI Taxonomy" id="103817"/>
    <lineage>
        <taxon>Bacteria</taxon>
        <taxon>Bacillati</taxon>
        <taxon>Actinomycetota</taxon>
        <taxon>Actinomycetes</taxon>
        <taxon>Micrococcales</taxon>
        <taxon>Intrasporangiaceae</taxon>
        <taxon>Janibacter</taxon>
    </lineage>
</organism>
<evidence type="ECO:0000256" key="2">
    <source>
        <dbReference type="ARBA" id="ARBA00023015"/>
    </source>
</evidence>
<dbReference type="InterPro" id="IPR037923">
    <property type="entry name" value="HTH-like"/>
</dbReference>
<evidence type="ECO:0000256" key="4">
    <source>
        <dbReference type="ARBA" id="ARBA00023163"/>
    </source>
</evidence>
<evidence type="ECO:0000256" key="3">
    <source>
        <dbReference type="ARBA" id="ARBA00023125"/>
    </source>
</evidence>
<dbReference type="Pfam" id="PF12833">
    <property type="entry name" value="HTH_18"/>
    <property type="match status" value="1"/>
</dbReference>
<keyword evidence="4" id="KW-0804">Transcription</keyword>
<gene>
    <name evidence="6" type="ORF">N5P18_03930</name>
</gene>
<dbReference type="Pfam" id="PF02311">
    <property type="entry name" value="AraC_binding"/>
    <property type="match status" value="1"/>
</dbReference>
<evidence type="ECO:0000313" key="6">
    <source>
        <dbReference type="EMBL" id="WWF06032.1"/>
    </source>
</evidence>